<organism evidence="7 8">
    <name type="scientific">Aquibacillus rhizosphaerae</name>
    <dbReference type="NCBI Taxonomy" id="3051431"/>
    <lineage>
        <taxon>Bacteria</taxon>
        <taxon>Bacillati</taxon>
        <taxon>Bacillota</taxon>
        <taxon>Bacilli</taxon>
        <taxon>Bacillales</taxon>
        <taxon>Bacillaceae</taxon>
        <taxon>Aquibacillus</taxon>
    </lineage>
</organism>
<protein>
    <recommendedName>
        <fullName evidence="6">Enoyl-CoA hydratase domain-containing protein 3, mitochondrial</fullName>
    </recommendedName>
</protein>
<dbReference type="InterPro" id="IPR001753">
    <property type="entry name" value="Enoyl-CoA_hydra/iso"/>
</dbReference>
<keyword evidence="4" id="KW-0443">Lipid metabolism</keyword>
<evidence type="ECO:0000313" key="7">
    <source>
        <dbReference type="EMBL" id="MDL4839175.1"/>
    </source>
</evidence>
<keyword evidence="3" id="KW-0809">Transit peptide</keyword>
<evidence type="ECO:0000256" key="5">
    <source>
        <dbReference type="ARBA" id="ARBA00037410"/>
    </source>
</evidence>
<evidence type="ECO:0000256" key="1">
    <source>
        <dbReference type="ARBA" id="ARBA00005254"/>
    </source>
</evidence>
<comment type="caution">
    <text evidence="7">The sequence shown here is derived from an EMBL/GenBank/DDBJ whole genome shotgun (WGS) entry which is preliminary data.</text>
</comment>
<dbReference type="Gene3D" id="3.90.226.10">
    <property type="entry name" value="2-enoyl-CoA Hydratase, Chain A, domain 1"/>
    <property type="match status" value="1"/>
</dbReference>
<evidence type="ECO:0000256" key="6">
    <source>
        <dbReference type="ARBA" id="ARBA00040545"/>
    </source>
</evidence>
<proteinExistence type="inferred from homology"/>
<dbReference type="InterPro" id="IPR029045">
    <property type="entry name" value="ClpP/crotonase-like_dom_sf"/>
</dbReference>
<evidence type="ECO:0000256" key="4">
    <source>
        <dbReference type="ARBA" id="ARBA00023098"/>
    </source>
</evidence>
<comment type="similarity">
    <text evidence="1">Belongs to the enoyl-CoA hydratase/isomerase family.</text>
</comment>
<dbReference type="InterPro" id="IPR052377">
    <property type="entry name" value="Mitochondrial_ECH-domain"/>
</dbReference>
<dbReference type="Pfam" id="PF00378">
    <property type="entry name" value="ECH_1"/>
    <property type="match status" value="1"/>
</dbReference>
<dbReference type="Gene3D" id="1.10.12.10">
    <property type="entry name" value="Lyase 2-enoyl-coa Hydratase, Chain A, domain 2"/>
    <property type="match status" value="1"/>
</dbReference>
<dbReference type="PANTHER" id="PTHR43602">
    <property type="match status" value="1"/>
</dbReference>
<keyword evidence="2" id="KW-0276">Fatty acid metabolism</keyword>
<keyword evidence="8" id="KW-1185">Reference proteome</keyword>
<dbReference type="EMBL" id="JASTZU010000011">
    <property type="protein sequence ID" value="MDL4839175.1"/>
    <property type="molecule type" value="Genomic_DNA"/>
</dbReference>
<dbReference type="SUPFAM" id="SSF52096">
    <property type="entry name" value="ClpP/crotonase"/>
    <property type="match status" value="1"/>
</dbReference>
<accession>A0ABT7L078</accession>
<evidence type="ECO:0000256" key="3">
    <source>
        <dbReference type="ARBA" id="ARBA00022946"/>
    </source>
</evidence>
<dbReference type="Proteomes" id="UP001235343">
    <property type="component" value="Unassembled WGS sequence"/>
</dbReference>
<dbReference type="CDD" id="cd06558">
    <property type="entry name" value="crotonase-like"/>
    <property type="match status" value="1"/>
</dbReference>
<dbReference type="RefSeq" id="WP_285930027.1">
    <property type="nucleotide sequence ID" value="NZ_JASTZU010000011.1"/>
</dbReference>
<evidence type="ECO:0000256" key="2">
    <source>
        <dbReference type="ARBA" id="ARBA00022832"/>
    </source>
</evidence>
<comment type="function">
    <text evidence="5">May play a role in fatty acid biosynthesis and insulin sensitivity.</text>
</comment>
<dbReference type="PANTHER" id="PTHR43602:SF1">
    <property type="entry name" value="ENOYL-COA HYDRATASE DOMAIN-CONTAINING PROTEIN 3, MITOCHONDRIAL"/>
    <property type="match status" value="1"/>
</dbReference>
<dbReference type="InterPro" id="IPR014748">
    <property type="entry name" value="Enoyl-CoA_hydra_C"/>
</dbReference>
<sequence length="256" mass="28061">MEYITYQQDAKIGYVTLDNDKQRNALSAPLIEELNTLLAQIGEKSDVHVVIIQAAGKVFSSGHNLREIEGQTSQENLALFKKCEQLMKTMRDIPQVIISKVHGIATAAGCQLVAASDLAVASEKASFGAPGVHIGLFCSTPAVFISRNVGRKKAAEMLFSGDLIPAEDALAHGLVNKVVAHEQLDQVTLDLAKSVSRHSLSTLAIGKKEFYQQLNMEDFQALNYASEVIALNSEHEDAKEGIRAFIEKRQPSWREE</sequence>
<reference evidence="7 8" key="1">
    <citation type="submission" date="2023-06" db="EMBL/GenBank/DDBJ databases">
        <title>Aquibacillus rhizosphaerae LR5S19.</title>
        <authorList>
            <person name="Sun J.-Q."/>
        </authorList>
    </citation>
    <scope>NUCLEOTIDE SEQUENCE [LARGE SCALE GENOMIC DNA]</scope>
    <source>
        <strain evidence="7 8">LR5S19</strain>
    </source>
</reference>
<name>A0ABT7L078_9BACI</name>
<gene>
    <name evidence="7" type="ORF">QQS35_01695</name>
</gene>
<evidence type="ECO:0000313" key="8">
    <source>
        <dbReference type="Proteomes" id="UP001235343"/>
    </source>
</evidence>